<feature type="region of interest" description="Disordered" evidence="1">
    <location>
        <begin position="726"/>
        <end position="765"/>
    </location>
</feature>
<feature type="region of interest" description="Disordered" evidence="1">
    <location>
        <begin position="331"/>
        <end position="364"/>
    </location>
</feature>
<evidence type="ECO:0000313" key="2">
    <source>
        <dbReference type="EMBL" id="KAG2493091.1"/>
    </source>
</evidence>
<accession>A0A836BXT1</accession>
<name>A0A836BXT1_9CHLO</name>
<proteinExistence type="predicted"/>
<evidence type="ECO:0000256" key="1">
    <source>
        <dbReference type="SAM" id="MobiDB-lite"/>
    </source>
</evidence>
<dbReference type="Proteomes" id="UP000612055">
    <property type="component" value="Unassembled WGS sequence"/>
</dbReference>
<feature type="region of interest" description="Disordered" evidence="1">
    <location>
        <begin position="207"/>
        <end position="275"/>
    </location>
</feature>
<protein>
    <submittedName>
        <fullName evidence="2">Uncharacterized protein</fullName>
    </submittedName>
</protein>
<sequence>MNVDGPNLQAQLVGGARDVPVSQPGELIGLWPVDDEDAAGADVGFGDEANGRGAGRRGGRGGRGRSRGGSRKPAGRGGAKQAPAEVRLFIGAAQVREWLGEEQGQDVRLQIKLDNQLQPVVHEAELLYNKGAHYYWITSRTLQDAAMHKWFLGWSFTPAEGLVLLLRSLSREEMSALAADGLHPGQAEDEPEPLRERMQVHATPALPQFLPPLPQQPARQSQVRSLSELSAGDEGHLHTGPSLRLWPLYEAGSGGHPSNPLSLGNGQHGQEGGLQTYTRPLSVPAQDGAQAQLLNMLARLQEAGLSGGASTSEAAAFLALAQMVRSHLSQEKPQLASSAPAAGEVPAHADGLGLPQRSGEAQARCGALEDAPRMEGDPGPVWPPIRMPEGVVEALPRRCLPATLEVQCVRDGELQPYAYSCEMHVDPQGRYYLHNMPASVLEEYERDWCISHDGSLVVLLCSGASAQRDRLAELVSGGAEPGGLELQPPTGVQAGSAGPDEPPAPLQQAAVYVPAHATATAPYVKTEPVTEDHETAVGVLRPGPTVVPLGRGGAGGSPTVARPAQAPPPLPRSLAGHAQDTEMARALVPRDEAGANPEPAEEPGPEPLSCAVALPAPNAVEEATPMQLPQTVVDMFYEGMKFPIPVVLQFECNGQLAQQAHLAELQELPDGGFFIRGAPASALQGRTACGWRRKVFLGHQVLVIELADSAEPVAHAAMDYPMQPAGEARARGTDAAGDVGGKRRRTEPSQPDSSGAPRRRLSDPAQCPTASIALQLHLAALSGALGPTSTQPTRPSIQLQGLGAMPTPQSALRPPALSLQPVLSRPLAAAGSLHRPAAAGAITDRVLMPPPPPRTTSKPASQPPSQRPGRDAAGAGAAARRGGEAQVHGALRWEGMASQPSLRDPSGSLLQPVGSLMPVGSGGGGLALRPLGRPGHGVQQPDMAALYAAAVAGAQQLGRPVWPAGLGGDGLGGDGLHLHPTMGLCLDLDVGAGEGGRLGPAAGGGVRSGASGRGPETSAGMRALITAAEELGRTQASRGVQPSRKRPGAAPLWPLASADSIDPPAPFPRLDLSGATASDERLQPRGSAGAQGSPSRGAEAEAEGGRQRSAPTRRAVLRMLSAVEREPEEGQQ</sequence>
<dbReference type="OrthoDB" id="538720at2759"/>
<gene>
    <name evidence="2" type="ORF">HYH03_008754</name>
</gene>
<feature type="compositionally biased region" description="Basic residues" evidence="1">
    <location>
        <begin position="54"/>
        <end position="74"/>
    </location>
</feature>
<feature type="compositionally biased region" description="Low complexity" evidence="1">
    <location>
        <begin position="871"/>
        <end position="880"/>
    </location>
</feature>
<feature type="region of interest" description="Disordered" evidence="1">
    <location>
        <begin position="841"/>
        <end position="885"/>
    </location>
</feature>
<feature type="region of interest" description="Disordered" evidence="1">
    <location>
        <begin position="551"/>
        <end position="575"/>
    </location>
</feature>
<evidence type="ECO:0000313" key="3">
    <source>
        <dbReference type="Proteomes" id="UP000612055"/>
    </source>
</evidence>
<feature type="region of interest" description="Disordered" evidence="1">
    <location>
        <begin position="478"/>
        <end position="505"/>
    </location>
</feature>
<organism evidence="2 3">
    <name type="scientific">Edaphochlamys debaryana</name>
    <dbReference type="NCBI Taxonomy" id="47281"/>
    <lineage>
        <taxon>Eukaryota</taxon>
        <taxon>Viridiplantae</taxon>
        <taxon>Chlorophyta</taxon>
        <taxon>core chlorophytes</taxon>
        <taxon>Chlorophyceae</taxon>
        <taxon>CS clade</taxon>
        <taxon>Chlamydomonadales</taxon>
        <taxon>Chlamydomonadales incertae sedis</taxon>
        <taxon>Edaphochlamys</taxon>
    </lineage>
</organism>
<feature type="compositionally biased region" description="Polar residues" evidence="1">
    <location>
        <begin position="787"/>
        <end position="799"/>
    </location>
</feature>
<feature type="region of interest" description="Disordered" evidence="1">
    <location>
        <begin position="39"/>
        <end position="82"/>
    </location>
</feature>
<dbReference type="EMBL" id="JAEHOE010000040">
    <property type="protein sequence ID" value="KAG2493091.1"/>
    <property type="molecule type" value="Genomic_DNA"/>
</dbReference>
<feature type="region of interest" description="Disordered" evidence="1">
    <location>
        <begin position="1033"/>
        <end position="1114"/>
    </location>
</feature>
<feature type="compositionally biased region" description="Polar residues" evidence="1">
    <location>
        <begin position="219"/>
        <end position="228"/>
    </location>
</feature>
<keyword evidence="3" id="KW-1185">Reference proteome</keyword>
<feature type="region of interest" description="Disordered" evidence="1">
    <location>
        <begin position="785"/>
        <end position="813"/>
    </location>
</feature>
<comment type="caution">
    <text evidence="2">The sequence shown here is derived from an EMBL/GenBank/DDBJ whole genome shotgun (WGS) entry which is preliminary data.</text>
</comment>
<reference evidence="2" key="1">
    <citation type="journal article" date="2020" name="bioRxiv">
        <title>Comparative genomics of Chlamydomonas.</title>
        <authorList>
            <person name="Craig R.J."/>
            <person name="Hasan A.R."/>
            <person name="Ness R.W."/>
            <person name="Keightley P.D."/>
        </authorList>
    </citation>
    <scope>NUCLEOTIDE SEQUENCE</scope>
    <source>
        <strain evidence="2">CCAP 11/70</strain>
    </source>
</reference>
<dbReference type="AlphaFoldDB" id="A0A836BXT1"/>